<dbReference type="GO" id="GO:0006364">
    <property type="term" value="P:rRNA processing"/>
    <property type="evidence" value="ECO:0007669"/>
    <property type="project" value="TreeGrafter"/>
</dbReference>
<dbReference type="PANTHER" id="PTHR12821">
    <property type="entry name" value="BYSTIN"/>
    <property type="match status" value="1"/>
</dbReference>
<evidence type="ECO:0000256" key="1">
    <source>
        <dbReference type="ARBA" id="ARBA00007114"/>
    </source>
</evidence>
<sequence>MPKDSSTSRKLHRHDPLEKQIRQSRNPGILSQKFIYRQPKSDESDEEFLPKSLSRKVLQQAKLQRDEIAAEEKDLSMSSSRQSQDRLFALQDDDNDDYEMFPDPVMHEQIELSAEDERALELFMPSSSRPRLNLADLVLAKIREKEQANDPEQALRKKLDPKVVEVFVDVGKILSSYKSGKVPKAVRIIPKLRNWEEILFLTNPDRWTSNAVFAVTRIFATCFNTKIAERFYSLILLDRIRKNIEKHKRLNFHLFQSLRKALFRPAAFFKGLLLPLTESECTAREAVILASILAKMSIPVLHSAAAMLMLVQMPYSGPQMLFLKTLFNKKYALPRSVLADVLKYFFTFKSDERDMPVIWHQTVLVFVQRYKLSLSIAQREALGSVLKRQHHHSITAEIRRELFSAAIPMIDATSNRGDAQMKIS</sequence>
<evidence type="ECO:0000313" key="3">
    <source>
        <dbReference type="EMBL" id="LAC25307.1"/>
    </source>
</evidence>
<dbReference type="GO" id="GO:0030515">
    <property type="term" value="F:snoRNA binding"/>
    <property type="evidence" value="ECO:0007669"/>
    <property type="project" value="TreeGrafter"/>
</dbReference>
<protein>
    <submittedName>
        <fullName evidence="3">Bystin</fullName>
    </submittedName>
</protein>
<dbReference type="GO" id="GO:0005737">
    <property type="term" value="C:cytoplasm"/>
    <property type="evidence" value="ECO:0007669"/>
    <property type="project" value="TreeGrafter"/>
</dbReference>
<feature type="region of interest" description="Disordered" evidence="2">
    <location>
        <begin position="1"/>
        <end position="50"/>
    </location>
</feature>
<dbReference type="Pfam" id="PF05291">
    <property type="entry name" value="Bystin"/>
    <property type="match status" value="1"/>
</dbReference>
<dbReference type="PANTHER" id="PTHR12821:SF0">
    <property type="entry name" value="BYSTIN"/>
    <property type="match status" value="1"/>
</dbReference>
<reference evidence="3" key="1">
    <citation type="submission" date="2017-11" db="EMBL/GenBank/DDBJ databases">
        <title>The sensing device of the deep-sea amphipod.</title>
        <authorList>
            <person name="Kobayashi H."/>
            <person name="Nagahama T."/>
            <person name="Arai W."/>
            <person name="Sasagawa Y."/>
            <person name="Umeda M."/>
            <person name="Hayashi T."/>
            <person name="Nikaido I."/>
            <person name="Watanabe H."/>
            <person name="Oguri K."/>
            <person name="Kitazato H."/>
            <person name="Fujioka K."/>
            <person name="Kido Y."/>
            <person name="Takami H."/>
        </authorList>
    </citation>
    <scope>NUCLEOTIDE SEQUENCE</scope>
    <source>
        <tissue evidence="3">Whole body</tissue>
    </source>
</reference>
<dbReference type="AlphaFoldDB" id="A0A6A7G2T5"/>
<organism evidence="3">
    <name type="scientific">Hirondellea gigas</name>
    <dbReference type="NCBI Taxonomy" id="1518452"/>
    <lineage>
        <taxon>Eukaryota</taxon>
        <taxon>Metazoa</taxon>
        <taxon>Ecdysozoa</taxon>
        <taxon>Arthropoda</taxon>
        <taxon>Crustacea</taxon>
        <taxon>Multicrustacea</taxon>
        <taxon>Malacostraca</taxon>
        <taxon>Eumalacostraca</taxon>
        <taxon>Peracarida</taxon>
        <taxon>Amphipoda</taxon>
        <taxon>Amphilochidea</taxon>
        <taxon>Lysianassida</taxon>
        <taxon>Lysianassidira</taxon>
        <taxon>Lysianassoidea</taxon>
        <taxon>Lysianassidae</taxon>
        <taxon>Hirondellea</taxon>
    </lineage>
</organism>
<accession>A0A6A7G2T5</accession>
<dbReference type="GO" id="GO:0030688">
    <property type="term" value="C:preribosome, small subunit precursor"/>
    <property type="evidence" value="ECO:0007669"/>
    <property type="project" value="TreeGrafter"/>
</dbReference>
<evidence type="ECO:0000256" key="2">
    <source>
        <dbReference type="SAM" id="MobiDB-lite"/>
    </source>
</evidence>
<comment type="similarity">
    <text evidence="1">Belongs to the bystin family.</text>
</comment>
<dbReference type="EMBL" id="IACT01006169">
    <property type="protein sequence ID" value="LAC25307.1"/>
    <property type="molecule type" value="mRNA"/>
</dbReference>
<proteinExistence type="evidence at transcript level"/>
<dbReference type="InterPro" id="IPR007955">
    <property type="entry name" value="Bystin"/>
</dbReference>
<dbReference type="GO" id="GO:0005730">
    <property type="term" value="C:nucleolus"/>
    <property type="evidence" value="ECO:0007669"/>
    <property type="project" value="TreeGrafter"/>
</dbReference>
<name>A0A6A7G2T5_9CRUS</name>